<protein>
    <recommendedName>
        <fullName evidence="3">Immunoglobulin V-set domain-containing protein</fullName>
    </recommendedName>
</protein>
<keyword evidence="2" id="KW-0732">Signal</keyword>
<keyword evidence="5" id="KW-1185">Reference proteome</keyword>
<feature type="signal peptide" evidence="2">
    <location>
        <begin position="1"/>
        <end position="23"/>
    </location>
</feature>
<keyword evidence="1" id="KW-0472">Membrane</keyword>
<dbReference type="AlphaFoldDB" id="A0A3P9NEE5"/>
<dbReference type="Pfam" id="PF07686">
    <property type="entry name" value="V-set"/>
    <property type="match status" value="1"/>
</dbReference>
<name>A0A3P9NEE5_POERE</name>
<dbReference type="InterPro" id="IPR013783">
    <property type="entry name" value="Ig-like_fold"/>
</dbReference>
<proteinExistence type="predicted"/>
<reference evidence="5" key="1">
    <citation type="submission" date="2013-11" db="EMBL/GenBank/DDBJ databases">
        <title>The genomic landscape of the Guanapo guppy.</title>
        <authorList>
            <person name="Kuenstner A."/>
            <person name="Dreyer C."/>
        </authorList>
    </citation>
    <scope>NUCLEOTIDE SEQUENCE</scope>
    <source>
        <strain evidence="5">Guanapo</strain>
    </source>
</reference>
<dbReference type="OMA" id="NVNYNAE"/>
<dbReference type="Ensembl" id="ENSPRET00000008039.1">
    <property type="protein sequence ID" value="ENSPREP00000007946.1"/>
    <property type="gene ID" value="ENSPREG00000005452.1"/>
</dbReference>
<dbReference type="GeneTree" id="ENSGT01150000288123"/>
<reference evidence="4" key="2">
    <citation type="submission" date="2025-08" db="UniProtKB">
        <authorList>
            <consortium name="Ensembl"/>
        </authorList>
    </citation>
    <scope>IDENTIFICATION</scope>
    <source>
        <strain evidence="4">Guanapo</strain>
    </source>
</reference>
<evidence type="ECO:0000313" key="4">
    <source>
        <dbReference type="Ensembl" id="ENSPREP00000007946.1"/>
    </source>
</evidence>
<sequence length="171" mass="18659">MKNSVLIAAVLYSFCWTSGSVSGSEILTVHPGEDVRLQSANMFQDGSVTFWLRVINQTTTSCIAVINGVSTTIDHCEGFDSGSFEMTVNVSNVTLIIKRVNISDTGIYICGRYHSANLKLTVQHLHVIEKPNNMMLFVIPGSGIVVLLIIVIVLIIQVMKIQTGNSQKSIT</sequence>
<dbReference type="InterPro" id="IPR013106">
    <property type="entry name" value="Ig_V-set"/>
</dbReference>
<dbReference type="Proteomes" id="UP000242638">
    <property type="component" value="Unassembled WGS sequence"/>
</dbReference>
<evidence type="ECO:0000256" key="1">
    <source>
        <dbReference type="SAM" id="Phobius"/>
    </source>
</evidence>
<feature type="domain" description="Immunoglobulin V-set" evidence="3">
    <location>
        <begin position="27"/>
        <end position="126"/>
    </location>
</feature>
<reference evidence="4" key="3">
    <citation type="submission" date="2025-09" db="UniProtKB">
        <authorList>
            <consortium name="Ensembl"/>
        </authorList>
    </citation>
    <scope>IDENTIFICATION</scope>
    <source>
        <strain evidence="4">Guanapo</strain>
    </source>
</reference>
<feature type="transmembrane region" description="Helical" evidence="1">
    <location>
        <begin position="134"/>
        <end position="156"/>
    </location>
</feature>
<keyword evidence="1" id="KW-0812">Transmembrane</keyword>
<dbReference type="STRING" id="8081.ENSPREP00000007946"/>
<evidence type="ECO:0000313" key="5">
    <source>
        <dbReference type="Proteomes" id="UP000242638"/>
    </source>
</evidence>
<dbReference type="InterPro" id="IPR036179">
    <property type="entry name" value="Ig-like_dom_sf"/>
</dbReference>
<evidence type="ECO:0000256" key="2">
    <source>
        <dbReference type="SAM" id="SignalP"/>
    </source>
</evidence>
<accession>A0A3P9NEE5</accession>
<dbReference type="SUPFAM" id="SSF48726">
    <property type="entry name" value="Immunoglobulin"/>
    <property type="match status" value="1"/>
</dbReference>
<feature type="chain" id="PRO_5018003309" description="Immunoglobulin V-set domain-containing protein" evidence="2">
    <location>
        <begin position="24"/>
        <end position="171"/>
    </location>
</feature>
<evidence type="ECO:0000259" key="3">
    <source>
        <dbReference type="Pfam" id="PF07686"/>
    </source>
</evidence>
<keyword evidence="1" id="KW-1133">Transmembrane helix</keyword>
<organism evidence="4 5">
    <name type="scientific">Poecilia reticulata</name>
    <name type="common">Guppy</name>
    <name type="synonym">Acanthophacelus reticulatus</name>
    <dbReference type="NCBI Taxonomy" id="8081"/>
    <lineage>
        <taxon>Eukaryota</taxon>
        <taxon>Metazoa</taxon>
        <taxon>Chordata</taxon>
        <taxon>Craniata</taxon>
        <taxon>Vertebrata</taxon>
        <taxon>Euteleostomi</taxon>
        <taxon>Actinopterygii</taxon>
        <taxon>Neopterygii</taxon>
        <taxon>Teleostei</taxon>
        <taxon>Neoteleostei</taxon>
        <taxon>Acanthomorphata</taxon>
        <taxon>Ovalentaria</taxon>
        <taxon>Atherinomorphae</taxon>
        <taxon>Cyprinodontiformes</taxon>
        <taxon>Poeciliidae</taxon>
        <taxon>Poeciliinae</taxon>
        <taxon>Poecilia</taxon>
    </lineage>
</organism>
<dbReference type="Gene3D" id="2.60.40.10">
    <property type="entry name" value="Immunoglobulins"/>
    <property type="match status" value="1"/>
</dbReference>